<dbReference type="OrthoDB" id="2476327at2759"/>
<protein>
    <submittedName>
        <fullName evidence="3">12172_t:CDS:1</fullName>
    </submittedName>
</protein>
<sequence length="244" mass="27934">VITTVDDGLSIFSFNLSISFLVIMLTAAPESSTARIHFDEQKLLLKHDGRRIEVPISNSGTKKLEVPEERDQLDSDSGDEFGEYTYENEELVEAEGYYTEETSEEDNELFYNPWEEVTSPAIYLMSIEEVLAQEDTEVKLTVEEQIEKFLQNDALDKEEKEKAETFFQKEINIFTNNMQGLSKTTVTSHRIDTGGAKPIKQRAYRAAPNEHEFIEQELKELEERGLIQKSSSPWALPVVMVPKK</sequence>
<dbReference type="InterPro" id="IPR053134">
    <property type="entry name" value="RNA-dir_DNA_polymerase"/>
</dbReference>
<evidence type="ECO:0000256" key="1">
    <source>
        <dbReference type="SAM" id="MobiDB-lite"/>
    </source>
</evidence>
<feature type="region of interest" description="Disordered" evidence="1">
    <location>
        <begin position="58"/>
        <end position="80"/>
    </location>
</feature>
<dbReference type="InterPro" id="IPR001641">
    <property type="entry name" value="Spumavirus_A9"/>
</dbReference>
<evidence type="ECO:0000259" key="2">
    <source>
        <dbReference type="Pfam" id="PF03539"/>
    </source>
</evidence>
<dbReference type="Gene3D" id="3.10.10.10">
    <property type="entry name" value="HIV Type 1 Reverse Transcriptase, subunit A, domain 1"/>
    <property type="match status" value="1"/>
</dbReference>
<feature type="compositionally biased region" description="Basic and acidic residues" evidence="1">
    <location>
        <begin position="62"/>
        <end position="73"/>
    </location>
</feature>
<dbReference type="GO" id="GO:0006508">
    <property type="term" value="P:proteolysis"/>
    <property type="evidence" value="ECO:0007669"/>
    <property type="project" value="InterPro"/>
</dbReference>
<evidence type="ECO:0000313" key="4">
    <source>
        <dbReference type="Proteomes" id="UP000789508"/>
    </source>
</evidence>
<proteinExistence type="predicted"/>
<feature type="domain" description="Peptidase A9" evidence="2">
    <location>
        <begin position="137"/>
        <end position="209"/>
    </location>
</feature>
<gene>
    <name evidence="3" type="ORF">ALEPTO_LOCUS13916</name>
</gene>
<dbReference type="Pfam" id="PF03539">
    <property type="entry name" value="Spuma_A9PTase"/>
    <property type="match status" value="1"/>
</dbReference>
<organism evidence="3 4">
    <name type="scientific">Ambispora leptoticha</name>
    <dbReference type="NCBI Taxonomy" id="144679"/>
    <lineage>
        <taxon>Eukaryota</taxon>
        <taxon>Fungi</taxon>
        <taxon>Fungi incertae sedis</taxon>
        <taxon>Mucoromycota</taxon>
        <taxon>Glomeromycotina</taxon>
        <taxon>Glomeromycetes</taxon>
        <taxon>Archaeosporales</taxon>
        <taxon>Ambisporaceae</taxon>
        <taxon>Ambispora</taxon>
    </lineage>
</organism>
<feature type="non-terminal residue" evidence="3">
    <location>
        <position position="244"/>
    </location>
</feature>
<comment type="caution">
    <text evidence="3">The sequence shown here is derived from an EMBL/GenBank/DDBJ whole genome shotgun (WGS) entry which is preliminary data.</text>
</comment>
<reference evidence="3" key="1">
    <citation type="submission" date="2021-06" db="EMBL/GenBank/DDBJ databases">
        <authorList>
            <person name="Kallberg Y."/>
            <person name="Tangrot J."/>
            <person name="Rosling A."/>
        </authorList>
    </citation>
    <scope>NUCLEOTIDE SEQUENCE</scope>
    <source>
        <strain evidence="3">FL130A</strain>
    </source>
</reference>
<dbReference type="InterPro" id="IPR043502">
    <property type="entry name" value="DNA/RNA_pol_sf"/>
</dbReference>
<dbReference type="AlphaFoldDB" id="A0A9N9JAF1"/>
<dbReference type="Proteomes" id="UP000789508">
    <property type="component" value="Unassembled WGS sequence"/>
</dbReference>
<dbReference type="GO" id="GO:0004190">
    <property type="term" value="F:aspartic-type endopeptidase activity"/>
    <property type="evidence" value="ECO:0007669"/>
    <property type="project" value="InterPro"/>
</dbReference>
<dbReference type="PANTHER" id="PTHR24559">
    <property type="entry name" value="TRANSPOSON TY3-I GAG-POL POLYPROTEIN"/>
    <property type="match status" value="1"/>
</dbReference>
<feature type="non-terminal residue" evidence="3">
    <location>
        <position position="1"/>
    </location>
</feature>
<keyword evidence="4" id="KW-1185">Reference proteome</keyword>
<evidence type="ECO:0000313" key="3">
    <source>
        <dbReference type="EMBL" id="CAG8766663.1"/>
    </source>
</evidence>
<dbReference type="EMBL" id="CAJVPS010049700">
    <property type="protein sequence ID" value="CAG8766663.1"/>
    <property type="molecule type" value="Genomic_DNA"/>
</dbReference>
<name>A0A9N9JAF1_9GLOM</name>
<accession>A0A9N9JAF1</accession>
<dbReference type="SUPFAM" id="SSF56672">
    <property type="entry name" value="DNA/RNA polymerases"/>
    <property type="match status" value="1"/>
</dbReference>